<proteinExistence type="inferred from homology"/>
<feature type="compositionally biased region" description="Polar residues" evidence="2">
    <location>
        <begin position="56"/>
        <end position="68"/>
    </location>
</feature>
<feature type="region of interest" description="Disordered" evidence="2">
    <location>
        <begin position="1"/>
        <end position="121"/>
    </location>
</feature>
<dbReference type="PANTHER" id="PTHR31662:SF33">
    <property type="entry name" value="DNA-BINDING STOREKEEPER PROTEIN TRANSCRIPTIONAL REGULATOR-LIKE PROTEIN"/>
    <property type="match status" value="1"/>
</dbReference>
<dbReference type="GO" id="GO:0006355">
    <property type="term" value="P:regulation of DNA-templated transcription"/>
    <property type="evidence" value="ECO:0007669"/>
    <property type="project" value="InterPro"/>
</dbReference>
<dbReference type="InterPro" id="IPR007592">
    <property type="entry name" value="GEBP"/>
</dbReference>
<keyword evidence="4" id="KW-1185">Reference proteome</keyword>
<name>A0A6P6FS12_ZIZJJ</name>
<feature type="compositionally biased region" description="Acidic residues" evidence="2">
    <location>
        <begin position="11"/>
        <end position="21"/>
    </location>
</feature>
<sequence length="371" mass="42645">MSPKCLFASDHEDDDENELEYDASSTMKKCSFSSKISKPQSPSHGDSEHKTDSESESCNTYGSPSASDFTIKPIVSKPTSMEDSSKPKMKNKAHPTAEPEHEQSVKDSKKRKVSDDVDAKKGSGLNRLWNQDDEIAILNGMIEYRFKKGSDPNADYNAFYEFVKNTIQANVSKNQLMEKIRRLKKKYKINAQKTLDGDHVFPNPHEKIIFDLGKKIWETSVYDNDDGIKCNGTLRQSNGGDKDEAEDVVEKKNDENGEMEKNQTEEFWSNHPSLNESLRLMKCVPGSEWIVNATKRILPLIEKSRVKELEDRWSKLHLEEIALYLHKIELIQEQGNVVEMIHHEKLESEPLLFLHEKPRKSIFRFIFFKSS</sequence>
<comment type="similarity">
    <text evidence="1">Belongs to the GeBP family.</text>
</comment>
<dbReference type="KEGG" id="zju:107405422"/>
<accession>A0A6P6FS12</accession>
<feature type="compositionally biased region" description="Basic and acidic residues" evidence="2">
    <location>
        <begin position="248"/>
        <end position="261"/>
    </location>
</feature>
<feature type="region of interest" description="Disordered" evidence="2">
    <location>
        <begin position="232"/>
        <end position="261"/>
    </location>
</feature>
<reference evidence="5" key="1">
    <citation type="submission" date="2025-08" db="UniProtKB">
        <authorList>
            <consortium name="RefSeq"/>
        </authorList>
    </citation>
    <scope>IDENTIFICATION</scope>
    <source>
        <tissue evidence="5">Seedling</tissue>
    </source>
</reference>
<evidence type="ECO:0000256" key="2">
    <source>
        <dbReference type="SAM" id="MobiDB-lite"/>
    </source>
</evidence>
<gene>
    <name evidence="5" type="primary">LOC107405422</name>
</gene>
<feature type="compositionally biased region" description="Basic and acidic residues" evidence="2">
    <location>
        <begin position="95"/>
        <end position="121"/>
    </location>
</feature>
<dbReference type="Proteomes" id="UP001652623">
    <property type="component" value="Chromosome 4"/>
</dbReference>
<evidence type="ECO:0000313" key="4">
    <source>
        <dbReference type="Proteomes" id="UP001652623"/>
    </source>
</evidence>
<evidence type="ECO:0000256" key="1">
    <source>
        <dbReference type="ARBA" id="ARBA00010820"/>
    </source>
</evidence>
<dbReference type="Pfam" id="PF04504">
    <property type="entry name" value="GeBP-like_DBD"/>
    <property type="match status" value="1"/>
</dbReference>
<dbReference type="GO" id="GO:0005634">
    <property type="term" value="C:nucleus"/>
    <property type="evidence" value="ECO:0007669"/>
    <property type="project" value="TreeGrafter"/>
</dbReference>
<dbReference type="InParanoid" id="A0A6P6FS12"/>
<dbReference type="GeneID" id="107405422"/>
<dbReference type="PANTHER" id="PTHR31662">
    <property type="entry name" value="BNAANNG10740D PROTEIN-RELATED"/>
    <property type="match status" value="1"/>
</dbReference>
<feature type="domain" description="Glabrous enhancer-binding protein-like DBD" evidence="3">
    <location>
        <begin position="126"/>
        <end position="218"/>
    </location>
</feature>
<organism evidence="4 5">
    <name type="scientific">Ziziphus jujuba</name>
    <name type="common">Chinese jujube</name>
    <name type="synonym">Ziziphus sativa</name>
    <dbReference type="NCBI Taxonomy" id="326968"/>
    <lineage>
        <taxon>Eukaryota</taxon>
        <taxon>Viridiplantae</taxon>
        <taxon>Streptophyta</taxon>
        <taxon>Embryophyta</taxon>
        <taxon>Tracheophyta</taxon>
        <taxon>Spermatophyta</taxon>
        <taxon>Magnoliopsida</taxon>
        <taxon>eudicotyledons</taxon>
        <taxon>Gunneridae</taxon>
        <taxon>Pentapetalae</taxon>
        <taxon>rosids</taxon>
        <taxon>fabids</taxon>
        <taxon>Rosales</taxon>
        <taxon>Rhamnaceae</taxon>
        <taxon>Paliureae</taxon>
        <taxon>Ziziphus</taxon>
    </lineage>
</organism>
<protein>
    <submittedName>
        <fullName evidence="5">STOREKEEPER protein isoform X1</fullName>
    </submittedName>
</protein>
<feature type="compositionally biased region" description="Polar residues" evidence="2">
    <location>
        <begin position="23"/>
        <end position="44"/>
    </location>
</feature>
<dbReference type="RefSeq" id="XP_024924832.3">
    <property type="nucleotide sequence ID" value="XM_025069064.3"/>
</dbReference>
<dbReference type="AlphaFoldDB" id="A0A6P6FS12"/>
<evidence type="ECO:0000259" key="3">
    <source>
        <dbReference type="Pfam" id="PF04504"/>
    </source>
</evidence>
<dbReference type="InterPro" id="IPR053932">
    <property type="entry name" value="GeBP-like_DBD"/>
</dbReference>
<evidence type="ECO:0000313" key="5">
    <source>
        <dbReference type="RefSeq" id="XP_024924832.3"/>
    </source>
</evidence>